<dbReference type="InterPro" id="IPR036689">
    <property type="entry name" value="ESAT-6-like_sf"/>
</dbReference>
<dbReference type="AlphaFoldDB" id="U2V2B8"/>
<accession>U2V2B8</accession>
<gene>
    <name evidence="1" type="ORF">HMPREF1316_1616</name>
</gene>
<sequence>MATSGQIAVAPERIDNAVGRLRALADEAAGVRPSLTFEASSGGGADALMALGQEMDAYAQALSAAIGRTADFLASARDEFVTTDEELGRQMGGE</sequence>
<protein>
    <submittedName>
        <fullName evidence="1">Uncharacterized protein</fullName>
    </submittedName>
</protein>
<reference evidence="1 2" key="1">
    <citation type="submission" date="2013-08" db="EMBL/GenBank/DDBJ databases">
        <authorList>
            <person name="Durkin A.S."/>
            <person name="Haft D.R."/>
            <person name="McCorrison J."/>
            <person name="Torralba M."/>
            <person name="Gillis M."/>
            <person name="Haft D.H."/>
            <person name="Methe B."/>
            <person name="Sutton G."/>
            <person name="Nelson K.E."/>
        </authorList>
    </citation>
    <scope>NUCLEOTIDE SEQUENCE [LARGE SCALE GENOMIC DNA]</scope>
    <source>
        <strain evidence="1 2">F0195</strain>
    </source>
</reference>
<dbReference type="STRING" id="1125712.HMPREF1316_1616"/>
<keyword evidence="2" id="KW-1185">Reference proteome</keyword>
<dbReference type="PATRIC" id="fig|1125712.3.peg.717"/>
<proteinExistence type="predicted"/>
<dbReference type="Proteomes" id="UP000016638">
    <property type="component" value="Unassembled WGS sequence"/>
</dbReference>
<organism evidence="1 2">
    <name type="scientific">Olsenella profusa F0195</name>
    <dbReference type="NCBI Taxonomy" id="1125712"/>
    <lineage>
        <taxon>Bacteria</taxon>
        <taxon>Bacillati</taxon>
        <taxon>Actinomycetota</taxon>
        <taxon>Coriobacteriia</taxon>
        <taxon>Coriobacteriales</taxon>
        <taxon>Atopobiaceae</taxon>
        <taxon>Olsenella</taxon>
    </lineage>
</organism>
<name>U2V2B8_9ACTN</name>
<evidence type="ECO:0000313" key="2">
    <source>
        <dbReference type="Proteomes" id="UP000016638"/>
    </source>
</evidence>
<evidence type="ECO:0000313" key="1">
    <source>
        <dbReference type="EMBL" id="ERL09517.1"/>
    </source>
</evidence>
<dbReference type="EMBL" id="AWEZ01000029">
    <property type="protein sequence ID" value="ERL09517.1"/>
    <property type="molecule type" value="Genomic_DNA"/>
</dbReference>
<dbReference type="RefSeq" id="WP_021725603.1">
    <property type="nucleotide sequence ID" value="NZ_AWEZ01000029.1"/>
</dbReference>
<comment type="caution">
    <text evidence="1">The sequence shown here is derived from an EMBL/GenBank/DDBJ whole genome shotgun (WGS) entry which is preliminary data.</text>
</comment>
<dbReference type="SUPFAM" id="SSF140453">
    <property type="entry name" value="EsxAB dimer-like"/>
    <property type="match status" value="1"/>
</dbReference>